<evidence type="ECO:0000313" key="5">
    <source>
        <dbReference type="EMBL" id="RFA34676.1"/>
    </source>
</evidence>
<accession>A0A3E0WRS0</accession>
<feature type="domain" description="Polysaccharide export protein N-terminal" evidence="3">
    <location>
        <begin position="94"/>
        <end position="167"/>
    </location>
</feature>
<evidence type="ECO:0000313" key="6">
    <source>
        <dbReference type="Proteomes" id="UP000256763"/>
    </source>
</evidence>
<dbReference type="PANTHER" id="PTHR33619:SF3">
    <property type="entry name" value="POLYSACCHARIDE EXPORT PROTEIN GFCE-RELATED"/>
    <property type="match status" value="1"/>
</dbReference>
<name>A0A3E0WRS0_9GAMM</name>
<dbReference type="AlphaFoldDB" id="A0A3E0WRS0"/>
<dbReference type="GO" id="GO:0015159">
    <property type="term" value="F:polysaccharide transmembrane transporter activity"/>
    <property type="evidence" value="ECO:0007669"/>
    <property type="project" value="InterPro"/>
</dbReference>
<comment type="caution">
    <text evidence="5">The sequence shown here is derived from an EMBL/GenBank/DDBJ whole genome shotgun (WGS) entry which is preliminary data.</text>
</comment>
<evidence type="ECO:0000256" key="1">
    <source>
        <dbReference type="ARBA" id="ARBA00022729"/>
    </source>
</evidence>
<dbReference type="InterPro" id="IPR019554">
    <property type="entry name" value="Soluble_ligand-bd"/>
</dbReference>
<feature type="region of interest" description="Disordered" evidence="2">
    <location>
        <begin position="26"/>
        <end position="70"/>
    </location>
</feature>
<dbReference type="Pfam" id="PF02563">
    <property type="entry name" value="Poly_export"/>
    <property type="match status" value="1"/>
</dbReference>
<evidence type="ECO:0000259" key="4">
    <source>
        <dbReference type="Pfam" id="PF10531"/>
    </source>
</evidence>
<dbReference type="InterPro" id="IPR049712">
    <property type="entry name" value="Poly_export"/>
</dbReference>
<keyword evidence="1" id="KW-0732">Signal</keyword>
<gene>
    <name evidence="5" type="ORF">CAL65_14890</name>
</gene>
<reference evidence="6" key="1">
    <citation type="submission" date="2017-05" db="EMBL/GenBank/DDBJ databases">
        <authorList>
            <person name="Sharma S."/>
            <person name="Sidhu C."/>
            <person name="Pinnaka A.K."/>
        </authorList>
    </citation>
    <scope>NUCLEOTIDE SEQUENCE [LARGE SCALE GENOMIC DNA]</scope>
    <source>
        <strain evidence="6">AK93</strain>
    </source>
</reference>
<evidence type="ECO:0000259" key="3">
    <source>
        <dbReference type="Pfam" id="PF02563"/>
    </source>
</evidence>
<dbReference type="EMBL" id="NFZW01000015">
    <property type="protein sequence ID" value="RFA34676.1"/>
    <property type="molecule type" value="Genomic_DNA"/>
</dbReference>
<organism evidence="5 6">
    <name type="scientific">Alkalilimnicola ehrlichii</name>
    <dbReference type="NCBI Taxonomy" id="351052"/>
    <lineage>
        <taxon>Bacteria</taxon>
        <taxon>Pseudomonadati</taxon>
        <taxon>Pseudomonadota</taxon>
        <taxon>Gammaproteobacteria</taxon>
        <taxon>Chromatiales</taxon>
        <taxon>Ectothiorhodospiraceae</taxon>
        <taxon>Alkalilimnicola</taxon>
    </lineage>
</organism>
<proteinExistence type="predicted"/>
<sequence>MLWALLLVVGCAGLLLPVKSANGVLGISDNNEQNRREQAVPVPDDLESPSAVDRRTGTYGPGPDRDREAGDTIPPFGAHLFTGGFRGTRASGLNPSYRILPGDQVTLRAWGAAEIDRVLPVDAQGNIFVPNVGPIHVEGVSNSELDSRVRAAIREVFTDNVSVYTNLQGVQPVAVFVTGFVNKPGRYAGNPNDSLLYFLDQAGGIDKNSGSFRRIRVLRERETLEEVDLYDFLLAGDLARPQFEDGDTIVVERRGPVVTVSGDVAQAYRYELDGNARLGHELIQLVQLEAGVSHVLIRGVRDRGPVSAYLPLHEFESDVLRSGDEVIFAADQRTDSIVVHLEGSYYGPSHFAVPKDATLRELLDSIEIDPDLTDARSVSLRRRSVAERQRQSLEDSLRRLESVYLGAPASTPEEATMRAREAELIQDFVARASQIEPTGRMVVAHDGEISNIRLQDGDVITIPERSDSVLVSGEVRIPQAIVYRSNESARDYVERAGGFTERANRREILLVRQNGEVVAARRGVALRPGDEILVLPTAPTKNLHLAATLTQILFQIAVTTAVVLDI</sequence>
<keyword evidence="6" id="KW-1185">Reference proteome</keyword>
<feature type="domain" description="Soluble ligand binding" evidence="4">
    <location>
        <begin position="469"/>
        <end position="517"/>
    </location>
</feature>
<dbReference type="PANTHER" id="PTHR33619">
    <property type="entry name" value="POLYSACCHARIDE EXPORT PROTEIN GFCE-RELATED"/>
    <property type="match status" value="1"/>
</dbReference>
<dbReference type="Gene3D" id="3.10.560.10">
    <property type="entry name" value="Outer membrane lipoprotein wza domain like"/>
    <property type="match status" value="2"/>
</dbReference>
<dbReference type="Pfam" id="PF10531">
    <property type="entry name" value="SLBB"/>
    <property type="match status" value="1"/>
</dbReference>
<dbReference type="InterPro" id="IPR003715">
    <property type="entry name" value="Poly_export_N"/>
</dbReference>
<evidence type="ECO:0000256" key="2">
    <source>
        <dbReference type="SAM" id="MobiDB-lite"/>
    </source>
</evidence>
<protein>
    <submittedName>
        <fullName evidence="5">Capsid assembly protein</fullName>
    </submittedName>
</protein>
<dbReference type="Gene3D" id="3.30.1950.10">
    <property type="entry name" value="wza like domain"/>
    <property type="match status" value="1"/>
</dbReference>
<dbReference type="Proteomes" id="UP000256763">
    <property type="component" value="Unassembled WGS sequence"/>
</dbReference>
<dbReference type="OrthoDB" id="9808948at2"/>